<dbReference type="InterPro" id="IPR036390">
    <property type="entry name" value="WH_DNA-bd_sf"/>
</dbReference>
<gene>
    <name evidence="5" type="ORF">P7228_08255</name>
</gene>
<proteinExistence type="predicted"/>
<feature type="domain" description="HTH arsR-type" evidence="4">
    <location>
        <begin position="1"/>
        <end position="95"/>
    </location>
</feature>
<dbReference type="PANTHER" id="PTHR43132">
    <property type="entry name" value="ARSENICAL RESISTANCE OPERON REPRESSOR ARSR-RELATED"/>
    <property type="match status" value="1"/>
</dbReference>
<accession>A0ABY8FLV9</accession>
<protein>
    <submittedName>
        <fullName evidence="5">Metalloregulator ArsR/SmtB family transcription factor</fullName>
    </submittedName>
</protein>
<dbReference type="PANTHER" id="PTHR43132:SF2">
    <property type="entry name" value="ARSENICAL RESISTANCE OPERON REPRESSOR ARSR-RELATED"/>
    <property type="match status" value="1"/>
</dbReference>
<sequence>MNDAAAIASLSALAQDNRLAAFRRLVRAGERGMSAGAIAEALGMAPSSLSFHLAQLSEAGLVTQERQHRTIIYRADYSAIYSLVGYLLENCCEADGCGAAALEALEQAS</sequence>
<dbReference type="Proteomes" id="UP001215827">
    <property type="component" value="Chromosome"/>
</dbReference>
<dbReference type="InterPro" id="IPR001845">
    <property type="entry name" value="HTH_ArsR_DNA-bd_dom"/>
</dbReference>
<evidence type="ECO:0000256" key="3">
    <source>
        <dbReference type="ARBA" id="ARBA00023163"/>
    </source>
</evidence>
<dbReference type="SMART" id="SM00418">
    <property type="entry name" value="HTH_ARSR"/>
    <property type="match status" value="1"/>
</dbReference>
<evidence type="ECO:0000259" key="4">
    <source>
        <dbReference type="PROSITE" id="PS50987"/>
    </source>
</evidence>
<keyword evidence="1" id="KW-0805">Transcription regulation</keyword>
<reference evidence="5 6" key="1">
    <citation type="submission" date="2023-03" db="EMBL/GenBank/DDBJ databases">
        <title>Altererythrobacter sp. CAU 1644 isolated from sand.</title>
        <authorList>
            <person name="Kim W."/>
        </authorList>
    </citation>
    <scope>NUCLEOTIDE SEQUENCE [LARGE SCALE GENOMIC DNA]</scope>
    <source>
        <strain evidence="5 6">CAU 1644</strain>
    </source>
</reference>
<keyword evidence="6" id="KW-1185">Reference proteome</keyword>
<dbReference type="PRINTS" id="PR00778">
    <property type="entry name" value="HTHARSR"/>
</dbReference>
<evidence type="ECO:0000313" key="5">
    <source>
        <dbReference type="EMBL" id="WFL76003.1"/>
    </source>
</evidence>
<dbReference type="NCBIfam" id="NF033788">
    <property type="entry name" value="HTH_metalloreg"/>
    <property type="match status" value="1"/>
</dbReference>
<dbReference type="SUPFAM" id="SSF46785">
    <property type="entry name" value="Winged helix' DNA-binding domain"/>
    <property type="match status" value="1"/>
</dbReference>
<organism evidence="5 6">
    <name type="scientific">Altererythrobacter arenosus</name>
    <dbReference type="NCBI Taxonomy" id="3032592"/>
    <lineage>
        <taxon>Bacteria</taxon>
        <taxon>Pseudomonadati</taxon>
        <taxon>Pseudomonadota</taxon>
        <taxon>Alphaproteobacteria</taxon>
        <taxon>Sphingomonadales</taxon>
        <taxon>Erythrobacteraceae</taxon>
        <taxon>Altererythrobacter</taxon>
    </lineage>
</organism>
<dbReference type="CDD" id="cd00090">
    <property type="entry name" value="HTH_ARSR"/>
    <property type="match status" value="1"/>
</dbReference>
<dbReference type="Pfam" id="PF12840">
    <property type="entry name" value="HTH_20"/>
    <property type="match status" value="1"/>
</dbReference>
<dbReference type="InterPro" id="IPR036388">
    <property type="entry name" value="WH-like_DNA-bd_sf"/>
</dbReference>
<evidence type="ECO:0000256" key="2">
    <source>
        <dbReference type="ARBA" id="ARBA00023125"/>
    </source>
</evidence>
<dbReference type="PROSITE" id="PS50987">
    <property type="entry name" value="HTH_ARSR_2"/>
    <property type="match status" value="1"/>
</dbReference>
<evidence type="ECO:0000313" key="6">
    <source>
        <dbReference type="Proteomes" id="UP001215827"/>
    </source>
</evidence>
<evidence type="ECO:0000256" key="1">
    <source>
        <dbReference type="ARBA" id="ARBA00023015"/>
    </source>
</evidence>
<keyword evidence="3" id="KW-0804">Transcription</keyword>
<keyword evidence="2" id="KW-0238">DNA-binding</keyword>
<name>A0ABY8FLV9_9SPHN</name>
<dbReference type="Gene3D" id="1.10.10.10">
    <property type="entry name" value="Winged helix-like DNA-binding domain superfamily/Winged helix DNA-binding domain"/>
    <property type="match status" value="1"/>
</dbReference>
<dbReference type="InterPro" id="IPR011991">
    <property type="entry name" value="ArsR-like_HTH"/>
</dbReference>
<dbReference type="InterPro" id="IPR051011">
    <property type="entry name" value="Metal_resp_trans_reg"/>
</dbReference>
<dbReference type="RefSeq" id="WP_278014771.1">
    <property type="nucleotide sequence ID" value="NZ_CP121106.1"/>
</dbReference>
<dbReference type="EMBL" id="CP121106">
    <property type="protein sequence ID" value="WFL76003.1"/>
    <property type="molecule type" value="Genomic_DNA"/>
</dbReference>